<name>A0ACC0CJQ5_9PEZI</name>
<evidence type="ECO:0000313" key="1">
    <source>
        <dbReference type="EMBL" id="KAI6080555.1"/>
    </source>
</evidence>
<keyword evidence="2" id="KW-1185">Reference proteome</keyword>
<accession>A0ACC0CJQ5</accession>
<sequence length="280" mass="30627">MSTNTRSNPASTTGKQPDTRQTLKEWQESQQSPNQPAWNTTRFVLRITSMLLAVPLLALSISGFVAPAGFSALPALGTPLAAAAIIFDVAEFIVTCVRKKRQGMRPAISLGFELVLSMVGIALSGLLIYFTVVAWGWRRYYAGDGNGRLNTPVPDYVANGYLWFGIQLAASVLATLLSLVHFVLFVRDCVEVDRQRKAAKKFLEMAASKNLIIDQDSTVRESTFNHPAPSYSTVEVASELGGNSINQPSKDAGFSKDTYVEGYEQEHELHSIPVEPKSRG</sequence>
<dbReference type="Proteomes" id="UP001497680">
    <property type="component" value="Unassembled WGS sequence"/>
</dbReference>
<comment type="caution">
    <text evidence="1">The sequence shown here is derived from an EMBL/GenBank/DDBJ whole genome shotgun (WGS) entry which is preliminary data.</text>
</comment>
<gene>
    <name evidence="1" type="ORF">F4821DRAFT_265784</name>
</gene>
<reference evidence="1 2" key="1">
    <citation type="journal article" date="2022" name="New Phytol.">
        <title>Ecological generalism drives hyperdiversity of secondary metabolite gene clusters in xylarialean endophytes.</title>
        <authorList>
            <person name="Franco M.E.E."/>
            <person name="Wisecaver J.H."/>
            <person name="Arnold A.E."/>
            <person name="Ju Y.M."/>
            <person name="Slot J.C."/>
            <person name="Ahrendt S."/>
            <person name="Moore L.P."/>
            <person name="Eastman K.E."/>
            <person name="Scott K."/>
            <person name="Konkel Z."/>
            <person name="Mondo S.J."/>
            <person name="Kuo A."/>
            <person name="Hayes R.D."/>
            <person name="Haridas S."/>
            <person name="Andreopoulos B."/>
            <person name="Riley R."/>
            <person name="LaButti K."/>
            <person name="Pangilinan J."/>
            <person name="Lipzen A."/>
            <person name="Amirebrahimi M."/>
            <person name="Yan J."/>
            <person name="Adam C."/>
            <person name="Keymanesh K."/>
            <person name="Ng V."/>
            <person name="Louie K."/>
            <person name="Northen T."/>
            <person name="Drula E."/>
            <person name="Henrissat B."/>
            <person name="Hsieh H.M."/>
            <person name="Youens-Clark K."/>
            <person name="Lutzoni F."/>
            <person name="Miadlikowska J."/>
            <person name="Eastwood D.C."/>
            <person name="Hamelin R.C."/>
            <person name="Grigoriev I.V."/>
            <person name="U'Ren J.M."/>
        </authorList>
    </citation>
    <scope>NUCLEOTIDE SEQUENCE [LARGE SCALE GENOMIC DNA]</scope>
    <source>
        <strain evidence="1 2">ER1909</strain>
    </source>
</reference>
<organism evidence="1 2">
    <name type="scientific">Hypoxylon rubiginosum</name>
    <dbReference type="NCBI Taxonomy" id="110542"/>
    <lineage>
        <taxon>Eukaryota</taxon>
        <taxon>Fungi</taxon>
        <taxon>Dikarya</taxon>
        <taxon>Ascomycota</taxon>
        <taxon>Pezizomycotina</taxon>
        <taxon>Sordariomycetes</taxon>
        <taxon>Xylariomycetidae</taxon>
        <taxon>Xylariales</taxon>
        <taxon>Hypoxylaceae</taxon>
        <taxon>Hypoxylon</taxon>
    </lineage>
</organism>
<dbReference type="EMBL" id="MU394435">
    <property type="protein sequence ID" value="KAI6080555.1"/>
    <property type="molecule type" value="Genomic_DNA"/>
</dbReference>
<protein>
    <submittedName>
        <fullName evidence="1">Uncharacterized protein</fullName>
    </submittedName>
</protein>
<proteinExistence type="predicted"/>
<evidence type="ECO:0000313" key="2">
    <source>
        <dbReference type="Proteomes" id="UP001497680"/>
    </source>
</evidence>